<protein>
    <recommendedName>
        <fullName evidence="4">HEAT repeat protein</fullName>
    </recommendedName>
</protein>
<evidence type="ECO:0000256" key="1">
    <source>
        <dbReference type="SAM" id="SignalP"/>
    </source>
</evidence>
<feature type="signal peptide" evidence="1">
    <location>
        <begin position="1"/>
        <end position="23"/>
    </location>
</feature>
<dbReference type="RefSeq" id="WP_145064424.1">
    <property type="nucleotide sequence ID" value="NZ_CP036287.1"/>
</dbReference>
<dbReference type="EMBL" id="CP036287">
    <property type="protein sequence ID" value="QDU66603.1"/>
    <property type="molecule type" value="Genomic_DNA"/>
</dbReference>
<dbReference type="InterPro" id="IPR011989">
    <property type="entry name" value="ARM-like"/>
</dbReference>
<dbReference type="AlphaFoldDB" id="A0A518BI40"/>
<dbReference type="Proteomes" id="UP000316921">
    <property type="component" value="Chromosome"/>
</dbReference>
<dbReference type="Gene3D" id="1.25.10.10">
    <property type="entry name" value="Leucine-rich Repeat Variant"/>
    <property type="match status" value="1"/>
</dbReference>
<gene>
    <name evidence="2" type="ORF">Pla133_16790</name>
</gene>
<dbReference type="Pfam" id="PF13646">
    <property type="entry name" value="HEAT_2"/>
    <property type="match status" value="1"/>
</dbReference>
<keyword evidence="3" id="KW-1185">Reference proteome</keyword>
<reference evidence="2 3" key="1">
    <citation type="submission" date="2019-02" db="EMBL/GenBank/DDBJ databases">
        <title>Deep-cultivation of Planctomycetes and their phenomic and genomic characterization uncovers novel biology.</title>
        <authorList>
            <person name="Wiegand S."/>
            <person name="Jogler M."/>
            <person name="Boedeker C."/>
            <person name="Pinto D."/>
            <person name="Vollmers J."/>
            <person name="Rivas-Marin E."/>
            <person name="Kohn T."/>
            <person name="Peeters S.H."/>
            <person name="Heuer A."/>
            <person name="Rast P."/>
            <person name="Oberbeckmann S."/>
            <person name="Bunk B."/>
            <person name="Jeske O."/>
            <person name="Meyerdierks A."/>
            <person name="Storesund J.E."/>
            <person name="Kallscheuer N."/>
            <person name="Luecker S."/>
            <person name="Lage O.M."/>
            <person name="Pohl T."/>
            <person name="Merkel B.J."/>
            <person name="Hornburger P."/>
            <person name="Mueller R.-W."/>
            <person name="Bruemmer F."/>
            <person name="Labrenz M."/>
            <person name="Spormann A.M."/>
            <person name="Op den Camp H."/>
            <person name="Overmann J."/>
            <person name="Amann R."/>
            <person name="Jetten M.S.M."/>
            <person name="Mascher T."/>
            <person name="Medema M.H."/>
            <person name="Devos D.P."/>
            <person name="Kaster A.-K."/>
            <person name="Ovreas L."/>
            <person name="Rohde M."/>
            <person name="Galperin M.Y."/>
            <person name="Jogler C."/>
        </authorList>
    </citation>
    <scope>NUCLEOTIDE SEQUENCE [LARGE SCALE GENOMIC DNA]</scope>
    <source>
        <strain evidence="2 3">Pla133</strain>
    </source>
</reference>
<keyword evidence="1" id="KW-0732">Signal</keyword>
<organism evidence="2 3">
    <name type="scientific">Engelhardtia mirabilis</name>
    <dbReference type="NCBI Taxonomy" id="2528011"/>
    <lineage>
        <taxon>Bacteria</taxon>
        <taxon>Pseudomonadati</taxon>
        <taxon>Planctomycetota</taxon>
        <taxon>Planctomycetia</taxon>
        <taxon>Planctomycetia incertae sedis</taxon>
        <taxon>Engelhardtia</taxon>
    </lineage>
</organism>
<feature type="chain" id="PRO_5022012609" description="HEAT repeat protein" evidence="1">
    <location>
        <begin position="24"/>
        <end position="399"/>
    </location>
</feature>
<dbReference type="KEGG" id="pbap:Pla133_16790"/>
<evidence type="ECO:0000313" key="3">
    <source>
        <dbReference type="Proteomes" id="UP000316921"/>
    </source>
</evidence>
<sequence length="399" mass="41876" precursor="true">MFSAKPTAICVLTLVAAGTTASGAPGGVPPSRALSGDALAATASQGRVAQSTAHIALRAERSAPTDDVRGQVREVARRGDASADELAAIAAKAWAARLGVDAIKLLDRALVLEPDHAGALDLIAELRESLVIDLPLPAPPRVWELEETALEASIEEAFAKAGPLPPSAREVVVWRLEQAVHPEFVHSTALAKLRDERAPTRAFAALVLRRLQPGQDANPLIERSLLDPDEDVRRQSALALSLVGDPAVAAPAVRALSAKNANLRFNAAQALGSMGYSQAIAPLTNALLSSSSSSYAPPPRSYVFFGNQSAYVQDYDVEVATGSSIADPVINTLVSGAVLDVRVVGVSGGGSSTRQRKVLRQSIEHLAGVDIGSQKSDWEAWWANSPYNPVNQPAPTTPD</sequence>
<proteinExistence type="predicted"/>
<dbReference type="SMART" id="SM00567">
    <property type="entry name" value="EZ_HEAT"/>
    <property type="match status" value="3"/>
</dbReference>
<dbReference type="InterPro" id="IPR016024">
    <property type="entry name" value="ARM-type_fold"/>
</dbReference>
<accession>A0A518BI40</accession>
<dbReference type="InterPro" id="IPR004155">
    <property type="entry name" value="PBS_lyase_HEAT"/>
</dbReference>
<evidence type="ECO:0000313" key="2">
    <source>
        <dbReference type="EMBL" id="QDU66603.1"/>
    </source>
</evidence>
<dbReference type="SUPFAM" id="SSF48371">
    <property type="entry name" value="ARM repeat"/>
    <property type="match status" value="1"/>
</dbReference>
<evidence type="ECO:0008006" key="4">
    <source>
        <dbReference type="Google" id="ProtNLM"/>
    </source>
</evidence>
<name>A0A518BI40_9BACT</name>